<dbReference type="Proteomes" id="UP000078397">
    <property type="component" value="Unassembled WGS sequence"/>
</dbReference>
<dbReference type="GO" id="GO:0004356">
    <property type="term" value="F:glutamine synthetase activity"/>
    <property type="evidence" value="ECO:0007669"/>
    <property type="project" value="InterPro"/>
</dbReference>
<comment type="similarity">
    <text evidence="2 3">Belongs to the glutamine synthetase family.</text>
</comment>
<dbReference type="EMBL" id="LSBJ02000004">
    <property type="protein sequence ID" value="OAQ67164.1"/>
    <property type="molecule type" value="Genomic_DNA"/>
</dbReference>
<dbReference type="InterPro" id="IPR008146">
    <property type="entry name" value="Gln_synth_cat_dom"/>
</dbReference>
<accession>A0A179FNK9</accession>
<dbReference type="GeneID" id="28856204"/>
<dbReference type="OrthoDB" id="3364440at2759"/>
<evidence type="ECO:0000259" key="4">
    <source>
        <dbReference type="PROSITE" id="PS51987"/>
    </source>
</evidence>
<dbReference type="AlphaFoldDB" id="A0A179FNK9"/>
<keyword evidence="1" id="KW-0436">Ligase</keyword>
<gene>
    <name evidence="5" type="ORF">VFPPC_14441</name>
</gene>
<dbReference type="PANTHER" id="PTHR43785">
    <property type="entry name" value="GAMMA-GLUTAMYLPUTRESCINE SYNTHETASE"/>
    <property type="match status" value="1"/>
</dbReference>
<dbReference type="Pfam" id="PF00120">
    <property type="entry name" value="Gln-synt_C"/>
    <property type="match status" value="1"/>
</dbReference>
<dbReference type="InterPro" id="IPR014746">
    <property type="entry name" value="Gln_synth/guanido_kin_cat_dom"/>
</dbReference>
<sequence>MGSKMPTAIDSNTKLSSFLSTHPNIRTIITQWVDICGVARSRTTSIQRFIELVNAGGSFNGSVLDILSSSTGGLCDELLVHFADKRHRIVPDVSSIRVGFPLCETSAVVVGEVQGGEIEADARANLRRIVDEGAAEGYAFKIGFELEFVLLEKNELTPAAPGLTGVGSNSPWYRSNVWPLMEEVITALADAGILVEQVIKEMGPSQWEVALPPLPPVESVDAYMYARETIRNVAHKHNVVATFYPTPYVGDGQPSGEHIHVSATKGGDDGTSNTWNPDEMMAGILSHAPALAAIGLPQSDSYIRVGNGKMGAGGMVAWGDNHRDVPVRRIGRNHWEVRVHDSTANAYAMVAGMIAAAMDLKALDIGGLTKFTPFCSEEELKALNMTRKLPHSLEEALKEVEDEREWLEKTLGKDYVKWFLVLKRGELEKLGGMDVEQRRKLLVNHF</sequence>
<protein>
    <submittedName>
        <fullName evidence="5">Developmental protein fluG</fullName>
    </submittedName>
</protein>
<dbReference type="STRING" id="1380566.A0A179FNK9"/>
<dbReference type="KEGG" id="pchm:VFPPC_14441"/>
<organism evidence="5 6">
    <name type="scientific">Pochonia chlamydosporia 170</name>
    <dbReference type="NCBI Taxonomy" id="1380566"/>
    <lineage>
        <taxon>Eukaryota</taxon>
        <taxon>Fungi</taxon>
        <taxon>Dikarya</taxon>
        <taxon>Ascomycota</taxon>
        <taxon>Pezizomycotina</taxon>
        <taxon>Sordariomycetes</taxon>
        <taxon>Hypocreomycetidae</taxon>
        <taxon>Hypocreales</taxon>
        <taxon>Clavicipitaceae</taxon>
        <taxon>Pochonia</taxon>
    </lineage>
</organism>
<evidence type="ECO:0000313" key="6">
    <source>
        <dbReference type="Proteomes" id="UP000078397"/>
    </source>
</evidence>
<evidence type="ECO:0000256" key="1">
    <source>
        <dbReference type="ARBA" id="ARBA00022598"/>
    </source>
</evidence>
<name>A0A179FNK9_METCM</name>
<reference evidence="5 6" key="1">
    <citation type="journal article" date="2016" name="PLoS Pathog.">
        <title>Biosynthesis of antibiotic leucinostatins in bio-control fungus Purpureocillium lilacinum and their inhibition on phytophthora revealed by genome mining.</title>
        <authorList>
            <person name="Wang G."/>
            <person name="Liu Z."/>
            <person name="Lin R."/>
            <person name="Li E."/>
            <person name="Mao Z."/>
            <person name="Ling J."/>
            <person name="Yang Y."/>
            <person name="Yin W.B."/>
            <person name="Xie B."/>
        </authorList>
    </citation>
    <scope>NUCLEOTIDE SEQUENCE [LARGE SCALE GENOMIC DNA]</scope>
    <source>
        <strain evidence="5">170</strain>
    </source>
</reference>
<evidence type="ECO:0000313" key="5">
    <source>
        <dbReference type="EMBL" id="OAQ67164.1"/>
    </source>
</evidence>
<dbReference type="PROSITE" id="PS51987">
    <property type="entry name" value="GS_CATALYTIC"/>
    <property type="match status" value="1"/>
</dbReference>
<proteinExistence type="inferred from homology"/>
<dbReference type="PANTHER" id="PTHR43785:SF2">
    <property type="entry name" value="TYPE-1 GLUTAMINE SYNTHETASE 1"/>
    <property type="match status" value="1"/>
</dbReference>
<comment type="caution">
    <text evidence="5">The sequence shown here is derived from an EMBL/GenBank/DDBJ whole genome shotgun (WGS) entry which is preliminary data.</text>
</comment>
<dbReference type="SUPFAM" id="SSF55931">
    <property type="entry name" value="Glutamine synthetase/guanido kinase"/>
    <property type="match status" value="1"/>
</dbReference>
<evidence type="ECO:0000256" key="3">
    <source>
        <dbReference type="RuleBase" id="RU000384"/>
    </source>
</evidence>
<feature type="domain" description="GS catalytic" evidence="4">
    <location>
        <begin position="122"/>
        <end position="446"/>
    </location>
</feature>
<dbReference type="RefSeq" id="XP_018144251.1">
    <property type="nucleotide sequence ID" value="XM_018292210.1"/>
</dbReference>
<dbReference type="SMART" id="SM01230">
    <property type="entry name" value="Gln-synt_C"/>
    <property type="match status" value="1"/>
</dbReference>
<keyword evidence="6" id="KW-1185">Reference proteome</keyword>
<evidence type="ECO:0000256" key="2">
    <source>
        <dbReference type="PROSITE-ProRule" id="PRU01331"/>
    </source>
</evidence>
<dbReference type="Gene3D" id="3.30.590.10">
    <property type="entry name" value="Glutamine synthetase/guanido kinase, catalytic domain"/>
    <property type="match status" value="1"/>
</dbReference>